<dbReference type="InterPro" id="IPR054593">
    <property type="entry name" value="Beta-mannosidase-like_N2"/>
</dbReference>
<comment type="subcellular location">
    <subcellularLocation>
        <location evidence="2">Secreted</location>
    </subcellularLocation>
</comment>
<dbReference type="Proteomes" id="UP001153387">
    <property type="component" value="Unassembled WGS sequence"/>
</dbReference>
<evidence type="ECO:0000256" key="9">
    <source>
        <dbReference type="ARBA" id="ARBA00023295"/>
    </source>
</evidence>
<dbReference type="Pfam" id="PF22666">
    <property type="entry name" value="Glyco_hydro_2_N2"/>
    <property type="match status" value="1"/>
</dbReference>
<comment type="subunit">
    <text evidence="4">Homodimer.</text>
</comment>
<evidence type="ECO:0000259" key="14">
    <source>
        <dbReference type="Pfam" id="PF17753"/>
    </source>
</evidence>
<keyword evidence="8" id="KW-0325">Glycoprotein</keyword>
<dbReference type="InterPro" id="IPR041447">
    <property type="entry name" value="Mannosidase_ig"/>
</dbReference>
<organism evidence="17 18">
    <name type="scientific">Cohnella ginsengisoli</name>
    <dbReference type="NCBI Taxonomy" id="425004"/>
    <lineage>
        <taxon>Bacteria</taxon>
        <taxon>Bacillati</taxon>
        <taxon>Bacillota</taxon>
        <taxon>Bacilli</taxon>
        <taxon>Bacillales</taxon>
        <taxon>Paenibacillaceae</taxon>
        <taxon>Cohnella</taxon>
    </lineage>
</organism>
<proteinExistence type="inferred from homology"/>
<feature type="domain" description="Beta-mannosidase-like galactose-binding" evidence="16">
    <location>
        <begin position="36"/>
        <end position="193"/>
    </location>
</feature>
<evidence type="ECO:0000313" key="18">
    <source>
        <dbReference type="Proteomes" id="UP001153387"/>
    </source>
</evidence>
<evidence type="ECO:0000256" key="2">
    <source>
        <dbReference type="ARBA" id="ARBA00004613"/>
    </source>
</evidence>
<dbReference type="InterPro" id="IPR017853">
    <property type="entry name" value="GH"/>
</dbReference>
<accession>A0A9X4QN84</accession>
<dbReference type="SUPFAM" id="SSF49303">
    <property type="entry name" value="beta-Galactosidase/glucuronidase domain"/>
    <property type="match status" value="3"/>
</dbReference>
<feature type="domain" description="Glycoside hydrolase family 2 immunoglobulin-like beta-sandwich" evidence="13">
    <location>
        <begin position="209"/>
        <end position="307"/>
    </location>
</feature>
<comment type="similarity">
    <text evidence="10">Belongs to the glycosyl hydrolase 2 family. Beta-mannosidase B subfamily.</text>
</comment>
<evidence type="ECO:0000259" key="13">
    <source>
        <dbReference type="Pfam" id="PF00703"/>
    </source>
</evidence>
<dbReference type="InterPro" id="IPR008979">
    <property type="entry name" value="Galactose-bd-like_sf"/>
</dbReference>
<keyword evidence="9" id="KW-0326">Glycosidase</keyword>
<dbReference type="PANTHER" id="PTHR43730:SF1">
    <property type="entry name" value="BETA-MANNOSIDASE"/>
    <property type="match status" value="1"/>
</dbReference>
<dbReference type="EMBL" id="JAPDHZ010000003">
    <property type="protein sequence ID" value="MDG0792528.1"/>
    <property type="molecule type" value="Genomic_DNA"/>
</dbReference>
<dbReference type="PANTHER" id="PTHR43730">
    <property type="entry name" value="BETA-MANNOSIDASE"/>
    <property type="match status" value="1"/>
</dbReference>
<dbReference type="SUPFAM" id="SSF51445">
    <property type="entry name" value="(Trans)glycosidases"/>
    <property type="match status" value="1"/>
</dbReference>
<dbReference type="InterPro" id="IPR013783">
    <property type="entry name" value="Ig-like_fold"/>
</dbReference>
<dbReference type="Gene3D" id="2.60.120.260">
    <property type="entry name" value="Galactose-binding domain-like"/>
    <property type="match status" value="1"/>
</dbReference>
<dbReference type="EC" id="3.2.1.25" evidence="5"/>
<evidence type="ECO:0000256" key="10">
    <source>
        <dbReference type="ARBA" id="ARBA00038429"/>
    </source>
</evidence>
<evidence type="ECO:0000256" key="3">
    <source>
        <dbReference type="ARBA" id="ARBA00004740"/>
    </source>
</evidence>
<evidence type="ECO:0000256" key="8">
    <source>
        <dbReference type="ARBA" id="ARBA00023180"/>
    </source>
</evidence>
<dbReference type="GO" id="GO:0004567">
    <property type="term" value="F:beta-mannosidase activity"/>
    <property type="evidence" value="ECO:0007669"/>
    <property type="project" value="UniProtKB-EC"/>
</dbReference>
<name>A0A9X4QN84_9BACL</name>
<evidence type="ECO:0000256" key="7">
    <source>
        <dbReference type="ARBA" id="ARBA00022801"/>
    </source>
</evidence>
<feature type="domain" description="Beta-mannosidase Ig-fold" evidence="14">
    <location>
        <begin position="772"/>
        <end position="825"/>
    </location>
</feature>
<evidence type="ECO:0000259" key="16">
    <source>
        <dbReference type="Pfam" id="PF22666"/>
    </source>
</evidence>
<dbReference type="InterPro" id="IPR050887">
    <property type="entry name" value="Beta-mannosidase_GH2"/>
</dbReference>
<dbReference type="InterPro" id="IPR041625">
    <property type="entry name" value="Beta-mannosidase_Ig"/>
</dbReference>
<sequence>MIPIKTNAVELDRDWKIQGFDGRESIPEAVHGTSFDDAEWLAAAVPGDVHSTLLAHGRIEDPYYSTNDQACLWIERKTWVYRTLFDRPDAAENAGLLLELDGLDTLAEVFVNGESVAVSDNMFVPVSAELSGKLKERGNVLVVRFDPVVEYAALQDVSRFWSKVNYERIWLRKCACNFSWDWSPRIVTAGIWKEARLKVIHAARLAHLNFKTLSIGPDRAEVEVEAEVRHRGADARLTAETILRGRDGEVRCETDVTDGKIGVRFAVEQPSLWWTFDHGEPFLYDLTVNLMADGELVDTLSEEVGIRTIEVQLRSENGSPRFHFVLNGRPVYAKGANWIPAHNFIGAIPDERYEDLVTLSREANMNMLRVWGGGVYEKAAFYRACSRQGLLVWQDFMFSCSEVPDYDEAFMASVRAEIAANVKALRRHPCIAIWAGNNESQAIHSEKMHYRSDTRFYGAKIFHELMPELLEKLDPTRLYWPSSPWGGNDPNSFDEGDTHNWAVWAGDVYPRHYGEASKMDVSPYGISYRRFAEDTSKFSSEFGIHGSTVKETLRRNIPEGELYYGSFEVDYRNKDYEPEKATITMAGYSGLPRDLDEYVDFSMLCQAEGLKFGVEHFRRRKPENGGSLIWQLNDCWPGISWSLIDYYLFPKASYYYARRFYHPLLLSFKEDEGRISVWMTNDSNEAYDDTIAVGVRSCFGQSIYEQSFEVRVAANASVKIVEYAPAEIEWRLGVIDKRSRFMFARSAREDVYDNHFFFAEHKDLRFSPCRLQVTKEEGPEGVRVTIETDTFARFVKLECPIDHTMFSDNYFNLLPGERRTVLATNRKGTRVPASDIAVSALNAKQTQRQEVRA</sequence>
<comment type="catalytic activity">
    <reaction evidence="1">
        <text>Hydrolysis of terminal, non-reducing beta-D-mannose residues in beta-D-mannosides.</text>
        <dbReference type="EC" id="3.2.1.25"/>
    </reaction>
</comment>
<dbReference type="Pfam" id="PF00703">
    <property type="entry name" value="Glyco_hydro_2"/>
    <property type="match status" value="1"/>
</dbReference>
<dbReference type="GO" id="GO:0006516">
    <property type="term" value="P:glycoprotein catabolic process"/>
    <property type="evidence" value="ECO:0007669"/>
    <property type="project" value="TreeGrafter"/>
</dbReference>
<dbReference type="Gene3D" id="2.60.40.10">
    <property type="entry name" value="Immunoglobulins"/>
    <property type="match status" value="2"/>
</dbReference>
<dbReference type="GO" id="GO:0005975">
    <property type="term" value="P:carbohydrate metabolic process"/>
    <property type="evidence" value="ECO:0007669"/>
    <property type="project" value="InterPro"/>
</dbReference>
<gene>
    <name evidence="17" type="ORF">OMP38_17845</name>
</gene>
<dbReference type="AlphaFoldDB" id="A0A9X4QN84"/>
<dbReference type="Gene3D" id="3.20.20.80">
    <property type="entry name" value="Glycosidases"/>
    <property type="match status" value="1"/>
</dbReference>
<dbReference type="GO" id="GO:0005576">
    <property type="term" value="C:extracellular region"/>
    <property type="evidence" value="ECO:0007669"/>
    <property type="project" value="UniProtKB-SubCell"/>
</dbReference>
<dbReference type="Pfam" id="PF17786">
    <property type="entry name" value="Mannosidase_ig"/>
    <property type="match status" value="1"/>
</dbReference>
<protein>
    <recommendedName>
        <fullName evidence="11">Beta-mannosidase B</fullName>
        <ecNumber evidence="5">3.2.1.25</ecNumber>
    </recommendedName>
    <alternativeName>
        <fullName evidence="12">Mannanase B</fullName>
    </alternativeName>
</protein>
<dbReference type="RefSeq" id="WP_277566318.1">
    <property type="nucleotide sequence ID" value="NZ_JAPDHZ010000003.1"/>
</dbReference>
<evidence type="ECO:0000313" key="17">
    <source>
        <dbReference type="EMBL" id="MDG0792528.1"/>
    </source>
</evidence>
<keyword evidence="7 17" id="KW-0378">Hydrolase</keyword>
<keyword evidence="6" id="KW-0964">Secreted</keyword>
<keyword evidence="18" id="KW-1185">Reference proteome</keyword>
<evidence type="ECO:0000259" key="15">
    <source>
        <dbReference type="Pfam" id="PF17786"/>
    </source>
</evidence>
<evidence type="ECO:0000256" key="6">
    <source>
        <dbReference type="ARBA" id="ARBA00022525"/>
    </source>
</evidence>
<dbReference type="InterPro" id="IPR006102">
    <property type="entry name" value="Ig-like_GH2"/>
</dbReference>
<dbReference type="SUPFAM" id="SSF49785">
    <property type="entry name" value="Galactose-binding domain-like"/>
    <property type="match status" value="1"/>
</dbReference>
<evidence type="ECO:0000256" key="11">
    <source>
        <dbReference type="ARBA" id="ARBA00041069"/>
    </source>
</evidence>
<evidence type="ECO:0000256" key="5">
    <source>
        <dbReference type="ARBA" id="ARBA00012754"/>
    </source>
</evidence>
<evidence type="ECO:0000256" key="12">
    <source>
        <dbReference type="ARBA" id="ARBA00041614"/>
    </source>
</evidence>
<feature type="domain" description="Mannosidase Ig/CBM-like" evidence="15">
    <location>
        <begin position="674"/>
        <end position="763"/>
    </location>
</feature>
<dbReference type="Pfam" id="PF17753">
    <property type="entry name" value="Ig_mannosidase"/>
    <property type="match status" value="1"/>
</dbReference>
<dbReference type="FunFam" id="3.20.20.80:FF:000050">
    <property type="entry name" value="Beta-mannosidase B"/>
    <property type="match status" value="1"/>
</dbReference>
<dbReference type="InterPro" id="IPR036156">
    <property type="entry name" value="Beta-gal/glucu_dom_sf"/>
</dbReference>
<reference evidence="17 18" key="1">
    <citation type="submission" date="2022-10" db="EMBL/GenBank/DDBJ databases">
        <title>Comparative genomic analysis of Cohnella hashimotonis sp. nov., isolated from the International Space Station.</title>
        <authorList>
            <person name="Simpson A."/>
            <person name="Venkateswaran K."/>
        </authorList>
    </citation>
    <scope>NUCLEOTIDE SEQUENCE [LARGE SCALE GENOMIC DNA]</scope>
    <source>
        <strain evidence="17 18">DSM 18997</strain>
    </source>
</reference>
<comment type="pathway">
    <text evidence="3">Glycan metabolism; N-glycan degradation.</text>
</comment>
<evidence type="ECO:0000256" key="1">
    <source>
        <dbReference type="ARBA" id="ARBA00000829"/>
    </source>
</evidence>
<comment type="caution">
    <text evidence="17">The sequence shown here is derived from an EMBL/GenBank/DDBJ whole genome shotgun (WGS) entry which is preliminary data.</text>
</comment>
<evidence type="ECO:0000256" key="4">
    <source>
        <dbReference type="ARBA" id="ARBA00011738"/>
    </source>
</evidence>